<proteinExistence type="predicted"/>
<protein>
    <submittedName>
        <fullName evidence="1">Uncharacterized protein</fullName>
    </submittedName>
</protein>
<comment type="caution">
    <text evidence="1">The sequence shown here is derived from an EMBL/GenBank/DDBJ whole genome shotgun (WGS) entry which is preliminary data.</text>
</comment>
<reference evidence="1" key="1">
    <citation type="journal article" date="2021" name="Environ. Microbiol.">
        <title>Gene family expansions and transcriptome signatures uncover fungal adaptations to wood decay.</title>
        <authorList>
            <person name="Hage H."/>
            <person name="Miyauchi S."/>
            <person name="Viragh M."/>
            <person name="Drula E."/>
            <person name="Min B."/>
            <person name="Chaduli D."/>
            <person name="Navarro D."/>
            <person name="Favel A."/>
            <person name="Norest M."/>
            <person name="Lesage-Meessen L."/>
            <person name="Balint B."/>
            <person name="Merenyi Z."/>
            <person name="de Eugenio L."/>
            <person name="Morin E."/>
            <person name="Martinez A.T."/>
            <person name="Baldrian P."/>
            <person name="Stursova M."/>
            <person name="Martinez M.J."/>
            <person name="Novotny C."/>
            <person name="Magnuson J.K."/>
            <person name="Spatafora J.W."/>
            <person name="Maurice S."/>
            <person name="Pangilinan J."/>
            <person name="Andreopoulos W."/>
            <person name="LaButti K."/>
            <person name="Hundley H."/>
            <person name="Na H."/>
            <person name="Kuo A."/>
            <person name="Barry K."/>
            <person name="Lipzen A."/>
            <person name="Henrissat B."/>
            <person name="Riley R."/>
            <person name="Ahrendt S."/>
            <person name="Nagy L.G."/>
            <person name="Grigoriev I.V."/>
            <person name="Martin F."/>
            <person name="Rosso M.N."/>
        </authorList>
    </citation>
    <scope>NUCLEOTIDE SEQUENCE</scope>
    <source>
        <strain evidence="1">CBS 384.51</strain>
    </source>
</reference>
<name>A0ACB8TXH3_9APHY</name>
<dbReference type="Proteomes" id="UP001055072">
    <property type="component" value="Unassembled WGS sequence"/>
</dbReference>
<sequence>MDLRHDHGSEVQVVRANQDDASDLVAVGGMHTVQVLLTTPTSTKVIANFHLGCRVTAIAWSTRCTSPTSTDEWTIELAAAGEHYSLFHLTKSFSSSENVFSFGGGLSGHHGKVNDMAYCGGQSEDSWRYVATVSDDKTLMVWDLFPTLPSLRTRAESAGSDMFEDLGSHRAQPTAYVIAFPHPLTTVCSHPTTSKEFVVADSRGSIFLTDWRADPDENEQVSWRNSSVIELVEPRALADSISGTTSRWSGSAAWKRDSVDLIGAVYGNRFALWDICKLSGGKPTVTSASFPEGGTKFRWCPSHHDYFAISTNSPLAGAVVNLYNTNHIHAHPTTLTIAPRPLYVRDFDFIPQKGIPRIAAAVGREVIIFNIGVES</sequence>
<keyword evidence="2" id="KW-1185">Reference proteome</keyword>
<evidence type="ECO:0000313" key="2">
    <source>
        <dbReference type="Proteomes" id="UP001055072"/>
    </source>
</evidence>
<evidence type="ECO:0000313" key="1">
    <source>
        <dbReference type="EMBL" id="KAI0086674.1"/>
    </source>
</evidence>
<accession>A0ACB8TXH3</accession>
<gene>
    <name evidence="1" type="ORF">BDY19DRAFT_995682</name>
</gene>
<organism evidence="1 2">
    <name type="scientific">Irpex rosettiformis</name>
    <dbReference type="NCBI Taxonomy" id="378272"/>
    <lineage>
        <taxon>Eukaryota</taxon>
        <taxon>Fungi</taxon>
        <taxon>Dikarya</taxon>
        <taxon>Basidiomycota</taxon>
        <taxon>Agaricomycotina</taxon>
        <taxon>Agaricomycetes</taxon>
        <taxon>Polyporales</taxon>
        <taxon>Irpicaceae</taxon>
        <taxon>Irpex</taxon>
    </lineage>
</organism>
<dbReference type="EMBL" id="MU274922">
    <property type="protein sequence ID" value="KAI0086674.1"/>
    <property type="molecule type" value="Genomic_DNA"/>
</dbReference>